<accession>A0A641AI26</accession>
<keyword evidence="2" id="KW-0472">Membrane</keyword>
<feature type="transmembrane region" description="Helical" evidence="2">
    <location>
        <begin position="65"/>
        <end position="85"/>
    </location>
</feature>
<keyword evidence="2" id="KW-1133">Transmembrane helix</keyword>
<reference evidence="4" key="1">
    <citation type="submission" date="2019-09" db="EMBL/GenBank/DDBJ databases">
        <authorList>
            <person name="Li J."/>
        </authorList>
    </citation>
    <scope>NUCLEOTIDE SEQUENCE [LARGE SCALE GENOMIC DNA]</scope>
    <source>
        <strain evidence="4">NRBC 14897</strain>
    </source>
</reference>
<dbReference type="AlphaFoldDB" id="A0A641AI26"/>
<protein>
    <submittedName>
        <fullName evidence="4">PH domain-containing protein</fullName>
    </submittedName>
</protein>
<dbReference type="OrthoDB" id="3354538at2"/>
<evidence type="ECO:0000256" key="1">
    <source>
        <dbReference type="SAM" id="MobiDB-lite"/>
    </source>
</evidence>
<evidence type="ECO:0000313" key="4">
    <source>
        <dbReference type="EMBL" id="KAA1373760.1"/>
    </source>
</evidence>
<evidence type="ECO:0000256" key="2">
    <source>
        <dbReference type="SAM" id="Phobius"/>
    </source>
</evidence>
<dbReference type="InterPro" id="IPR005182">
    <property type="entry name" value="YdbS-like_PH"/>
</dbReference>
<proteinExistence type="predicted"/>
<keyword evidence="5" id="KW-1185">Reference proteome</keyword>
<feature type="domain" description="YdbS-like PH" evidence="3">
    <location>
        <begin position="117"/>
        <end position="175"/>
    </location>
</feature>
<organism evidence="4 5">
    <name type="scientific">Aeromicrobium fastidiosum</name>
    <dbReference type="NCBI Taxonomy" id="52699"/>
    <lineage>
        <taxon>Bacteria</taxon>
        <taxon>Bacillati</taxon>
        <taxon>Actinomycetota</taxon>
        <taxon>Actinomycetes</taxon>
        <taxon>Propionibacteriales</taxon>
        <taxon>Nocardioidaceae</taxon>
        <taxon>Aeromicrobium</taxon>
    </lineage>
</organism>
<sequence>MLSARSWTPSASSGSSSTSWSSSPAMIRALLDWILELLPDHDIDGNLLQNPTEHKVGEYAHHPVVYARAVAELVGAVVLLVLAVVGPAVIGWLPLLLAAGLVVHAAYLWLRDRRDIFVLTDMRVFRVTGIFSTKRATVPINRILDVTVERPLLGRWPFSYGHMTFESAAQEQGVRHIRYIADVDVIDHAIQKVVQDAGLRGRRPDQHFT</sequence>
<evidence type="ECO:0000259" key="3">
    <source>
        <dbReference type="Pfam" id="PF03703"/>
    </source>
</evidence>
<dbReference type="Proteomes" id="UP001515100">
    <property type="component" value="Unassembled WGS sequence"/>
</dbReference>
<dbReference type="EMBL" id="SDPP02000005">
    <property type="protein sequence ID" value="KAA1373760.1"/>
    <property type="molecule type" value="Genomic_DNA"/>
</dbReference>
<keyword evidence="2" id="KW-0812">Transmembrane</keyword>
<dbReference type="Pfam" id="PF03703">
    <property type="entry name" value="bPH_2"/>
    <property type="match status" value="1"/>
</dbReference>
<comment type="caution">
    <text evidence="4">The sequence shown here is derived from an EMBL/GenBank/DDBJ whole genome shotgun (WGS) entry which is preliminary data.</text>
</comment>
<evidence type="ECO:0000313" key="5">
    <source>
        <dbReference type="Proteomes" id="UP001515100"/>
    </source>
</evidence>
<feature type="transmembrane region" description="Helical" evidence="2">
    <location>
        <begin position="91"/>
        <end position="110"/>
    </location>
</feature>
<name>A0A641AI26_9ACTN</name>
<feature type="region of interest" description="Disordered" evidence="1">
    <location>
        <begin position="1"/>
        <end position="21"/>
    </location>
</feature>
<gene>
    <name evidence="4" type="ORF">ESP62_017580</name>
</gene>